<gene>
    <name evidence="2" type="ORF">PRUPE_4G246300</name>
</gene>
<reference evidence="2 3" key="1">
    <citation type="journal article" date="2013" name="Nat. Genet.">
        <title>The high-quality draft genome of peach (Prunus persica) identifies unique patterns of genetic diversity, domestication and genome evolution.</title>
        <authorList>
            <consortium name="International Peach Genome Initiative"/>
            <person name="Verde I."/>
            <person name="Abbott A.G."/>
            <person name="Scalabrin S."/>
            <person name="Jung S."/>
            <person name="Shu S."/>
            <person name="Marroni F."/>
            <person name="Zhebentyayeva T."/>
            <person name="Dettori M.T."/>
            <person name="Grimwood J."/>
            <person name="Cattonaro F."/>
            <person name="Zuccolo A."/>
            <person name="Rossini L."/>
            <person name="Jenkins J."/>
            <person name="Vendramin E."/>
            <person name="Meisel L.A."/>
            <person name="Decroocq V."/>
            <person name="Sosinski B."/>
            <person name="Prochnik S."/>
            <person name="Mitros T."/>
            <person name="Policriti A."/>
            <person name="Cipriani G."/>
            <person name="Dondini L."/>
            <person name="Ficklin S."/>
            <person name="Goodstein D.M."/>
            <person name="Xuan P."/>
            <person name="Del Fabbro C."/>
            <person name="Aramini V."/>
            <person name="Copetti D."/>
            <person name="Gonzalez S."/>
            <person name="Horner D.S."/>
            <person name="Falchi R."/>
            <person name="Lucas S."/>
            <person name="Mica E."/>
            <person name="Maldonado J."/>
            <person name="Lazzari B."/>
            <person name="Bielenberg D."/>
            <person name="Pirona R."/>
            <person name="Miculan M."/>
            <person name="Barakat A."/>
            <person name="Testolin R."/>
            <person name="Stella A."/>
            <person name="Tartarini S."/>
            <person name="Tonutti P."/>
            <person name="Arus P."/>
            <person name="Orellana A."/>
            <person name="Wells C."/>
            <person name="Main D."/>
            <person name="Vizzotto G."/>
            <person name="Silva H."/>
            <person name="Salamini F."/>
            <person name="Schmutz J."/>
            <person name="Morgante M."/>
            <person name="Rokhsar D.S."/>
        </authorList>
    </citation>
    <scope>NUCLEOTIDE SEQUENCE [LARGE SCALE GENOMIC DNA]</scope>
    <source>
        <strain evidence="3">cv. Nemared</strain>
    </source>
</reference>
<keyword evidence="1" id="KW-0812">Transmembrane</keyword>
<keyword evidence="3" id="KW-1185">Reference proteome</keyword>
<accession>A0A251PQH3</accession>
<dbReference type="Proteomes" id="UP000006882">
    <property type="component" value="Chromosome G4"/>
</dbReference>
<dbReference type="Gramene" id="ONI13808">
    <property type="protein sequence ID" value="ONI13808"/>
    <property type="gene ID" value="PRUPE_4G246300"/>
</dbReference>
<protein>
    <submittedName>
        <fullName evidence="2">Uncharacterized protein</fullName>
    </submittedName>
</protein>
<sequence>MAHSRRNMLVQFHHPIQHGCFIFILLFSSIISINIHACNSTLSSPQPFNRSDQAPELFGITAKHGIRAFVRKLPTLLNKGNTAGGGIIA</sequence>
<proteinExistence type="predicted"/>
<organism evidence="2 3">
    <name type="scientific">Prunus persica</name>
    <name type="common">Peach</name>
    <name type="synonym">Amygdalus persica</name>
    <dbReference type="NCBI Taxonomy" id="3760"/>
    <lineage>
        <taxon>Eukaryota</taxon>
        <taxon>Viridiplantae</taxon>
        <taxon>Streptophyta</taxon>
        <taxon>Embryophyta</taxon>
        <taxon>Tracheophyta</taxon>
        <taxon>Spermatophyta</taxon>
        <taxon>Magnoliopsida</taxon>
        <taxon>eudicotyledons</taxon>
        <taxon>Gunneridae</taxon>
        <taxon>Pentapetalae</taxon>
        <taxon>rosids</taxon>
        <taxon>fabids</taxon>
        <taxon>Rosales</taxon>
        <taxon>Rosaceae</taxon>
        <taxon>Amygdaloideae</taxon>
        <taxon>Amygdaleae</taxon>
        <taxon>Prunus</taxon>
    </lineage>
</organism>
<dbReference type="EMBL" id="CM007654">
    <property type="protein sequence ID" value="ONI13808.1"/>
    <property type="molecule type" value="Genomic_DNA"/>
</dbReference>
<keyword evidence="1" id="KW-1133">Transmembrane helix</keyword>
<feature type="transmembrane region" description="Helical" evidence="1">
    <location>
        <begin position="20"/>
        <end position="37"/>
    </location>
</feature>
<evidence type="ECO:0000313" key="3">
    <source>
        <dbReference type="Proteomes" id="UP000006882"/>
    </source>
</evidence>
<evidence type="ECO:0000256" key="1">
    <source>
        <dbReference type="SAM" id="Phobius"/>
    </source>
</evidence>
<name>A0A251PQH3_PRUPE</name>
<keyword evidence="1" id="KW-0472">Membrane</keyword>
<dbReference type="AlphaFoldDB" id="A0A251PQH3"/>
<evidence type="ECO:0000313" key="2">
    <source>
        <dbReference type="EMBL" id="ONI13808.1"/>
    </source>
</evidence>